<dbReference type="Proteomes" id="UP000245667">
    <property type="component" value="Unassembled WGS sequence"/>
</dbReference>
<dbReference type="InterPro" id="IPR036661">
    <property type="entry name" value="Luciferase-like_sf"/>
</dbReference>
<dbReference type="SUPFAM" id="SSF51679">
    <property type="entry name" value="Bacterial luciferase-like"/>
    <property type="match status" value="1"/>
</dbReference>
<feature type="domain" description="Luciferase-like" evidence="3">
    <location>
        <begin position="22"/>
        <end position="308"/>
    </location>
</feature>
<dbReference type="AlphaFoldDB" id="A0A316DQ73"/>
<evidence type="ECO:0000313" key="5">
    <source>
        <dbReference type="Proteomes" id="UP000245667"/>
    </source>
</evidence>
<comment type="similarity">
    <text evidence="1">To bacterial alkanal monooxygenase alpha and beta chains.</text>
</comment>
<sequence length="352" mass="39014">MYLCQVRSNTIMKTQQTAYSILDLALVSQGHTLKQTFDNVLGLAQQAEALGYTRYWLAEHHNASNIGSSATSVLIGYVAQGTNTIRIGSGGIMLPNHSPLIIAEQFGTLATLYPDRIDLGLGRAPGTDRETAQAIRSDFMEAAHSFPKELEMLEMYFSKDNARSKVRATVAEGVEVPFYILGSSTDSAHLAAKKGLPYAFASHFATTYLSQALDIYRKEFQPSKDLQKPYVMTGVNIIVADTDEEAERLSTSLIRLIIGIFTGKREYVQPPTAMTNDLKEVMQNPQIHQMLKYSFIGSKATVKTQVKAFLEQTKADELIAVTHIYGAKERIRSYELFAEIMKELDGIPKATP</sequence>
<evidence type="ECO:0000259" key="3">
    <source>
        <dbReference type="Pfam" id="PF00296"/>
    </source>
</evidence>
<dbReference type="GO" id="GO:0016705">
    <property type="term" value="F:oxidoreductase activity, acting on paired donors, with incorporation or reduction of molecular oxygen"/>
    <property type="evidence" value="ECO:0007669"/>
    <property type="project" value="InterPro"/>
</dbReference>
<dbReference type="Gene3D" id="3.20.20.30">
    <property type="entry name" value="Luciferase-like domain"/>
    <property type="match status" value="1"/>
</dbReference>
<proteinExistence type="predicted"/>
<dbReference type="InterPro" id="IPR011251">
    <property type="entry name" value="Luciferase-like_dom"/>
</dbReference>
<evidence type="ECO:0000256" key="2">
    <source>
        <dbReference type="ARBA" id="ARBA00074555"/>
    </source>
</evidence>
<reference evidence="4 5" key="1">
    <citation type="submission" date="2018-05" db="EMBL/GenBank/DDBJ databases">
        <title>Genomic Encyclopedia of Archaeal and Bacterial Type Strains, Phase II (KMG-II): from individual species to whole genera.</title>
        <authorList>
            <person name="Goeker M."/>
        </authorList>
    </citation>
    <scope>NUCLEOTIDE SEQUENCE [LARGE SCALE GENOMIC DNA]</scope>
    <source>
        <strain evidence="4 5">DSM 23514</strain>
    </source>
</reference>
<gene>
    <name evidence="4" type="ORF">LX92_04068</name>
</gene>
<dbReference type="PANTHER" id="PTHR30137">
    <property type="entry name" value="LUCIFERASE-LIKE MONOOXYGENASE"/>
    <property type="match status" value="1"/>
</dbReference>
<organism evidence="4 5">
    <name type="scientific">Maribacter polysiphoniae</name>
    <dbReference type="NCBI Taxonomy" id="429344"/>
    <lineage>
        <taxon>Bacteria</taxon>
        <taxon>Pseudomonadati</taxon>
        <taxon>Bacteroidota</taxon>
        <taxon>Flavobacteriia</taxon>
        <taxon>Flavobacteriales</taxon>
        <taxon>Flavobacteriaceae</taxon>
        <taxon>Maribacter</taxon>
    </lineage>
</organism>
<name>A0A316DQ73_9FLAO</name>
<evidence type="ECO:0000256" key="1">
    <source>
        <dbReference type="ARBA" id="ARBA00007789"/>
    </source>
</evidence>
<comment type="caution">
    <text evidence="4">The sequence shown here is derived from an EMBL/GenBank/DDBJ whole genome shotgun (WGS) entry which is preliminary data.</text>
</comment>
<dbReference type="NCBIfam" id="TIGR03558">
    <property type="entry name" value="oxido_grp_1"/>
    <property type="match status" value="1"/>
</dbReference>
<dbReference type="EMBL" id="QGGQ01000014">
    <property type="protein sequence ID" value="PWK20125.1"/>
    <property type="molecule type" value="Genomic_DNA"/>
</dbReference>
<dbReference type="InterPro" id="IPR019949">
    <property type="entry name" value="CmoO-like"/>
</dbReference>
<protein>
    <recommendedName>
        <fullName evidence="2">Luciferase-like monooxygenase</fullName>
    </recommendedName>
</protein>
<dbReference type="GO" id="GO:0005829">
    <property type="term" value="C:cytosol"/>
    <property type="evidence" value="ECO:0007669"/>
    <property type="project" value="TreeGrafter"/>
</dbReference>
<evidence type="ECO:0000313" key="4">
    <source>
        <dbReference type="EMBL" id="PWK20125.1"/>
    </source>
</evidence>
<dbReference type="InterPro" id="IPR050766">
    <property type="entry name" value="Bact_Lucif_Oxidored"/>
</dbReference>
<dbReference type="PANTHER" id="PTHR30137:SF6">
    <property type="entry name" value="LUCIFERASE-LIKE MONOOXYGENASE"/>
    <property type="match status" value="1"/>
</dbReference>
<accession>A0A316DQ73</accession>
<dbReference type="FunFam" id="3.20.20.30:FF:000002">
    <property type="entry name" value="LLM class flavin-dependent oxidoreductase"/>
    <property type="match status" value="1"/>
</dbReference>
<dbReference type="Pfam" id="PF00296">
    <property type="entry name" value="Bac_luciferase"/>
    <property type="match status" value="1"/>
</dbReference>